<feature type="compositionally biased region" description="Polar residues" evidence="1">
    <location>
        <begin position="43"/>
        <end position="56"/>
    </location>
</feature>
<dbReference type="OrthoDB" id="3367047at2759"/>
<accession>A0A5C3F2I1</accession>
<feature type="compositionally biased region" description="Polar residues" evidence="1">
    <location>
        <begin position="68"/>
        <end position="79"/>
    </location>
</feature>
<evidence type="ECO:0000256" key="1">
    <source>
        <dbReference type="SAM" id="MobiDB-lite"/>
    </source>
</evidence>
<protein>
    <submittedName>
        <fullName evidence="2">Uncharacterized protein</fullName>
    </submittedName>
</protein>
<feature type="compositionally biased region" description="Low complexity" evidence="1">
    <location>
        <begin position="559"/>
        <end position="592"/>
    </location>
</feature>
<feature type="region of interest" description="Disordered" evidence="1">
    <location>
        <begin position="260"/>
        <end position="454"/>
    </location>
</feature>
<name>A0A5C3F2I1_9BASI</name>
<organism evidence="2 3">
    <name type="scientific">Pseudozyma flocculosa</name>
    <dbReference type="NCBI Taxonomy" id="84751"/>
    <lineage>
        <taxon>Eukaryota</taxon>
        <taxon>Fungi</taxon>
        <taxon>Dikarya</taxon>
        <taxon>Basidiomycota</taxon>
        <taxon>Ustilaginomycotina</taxon>
        <taxon>Ustilaginomycetes</taxon>
        <taxon>Ustilaginales</taxon>
        <taxon>Ustilaginaceae</taxon>
        <taxon>Pseudozyma</taxon>
    </lineage>
</organism>
<evidence type="ECO:0000313" key="2">
    <source>
        <dbReference type="EMBL" id="SPO38723.1"/>
    </source>
</evidence>
<feature type="compositionally biased region" description="Acidic residues" evidence="1">
    <location>
        <begin position="378"/>
        <end position="387"/>
    </location>
</feature>
<dbReference type="EMBL" id="OOIP01000011">
    <property type="protein sequence ID" value="SPO38723.1"/>
    <property type="molecule type" value="Genomic_DNA"/>
</dbReference>
<feature type="region of interest" description="Disordered" evidence="1">
    <location>
        <begin position="113"/>
        <end position="227"/>
    </location>
</feature>
<feature type="region of interest" description="Disordered" evidence="1">
    <location>
        <begin position="1"/>
        <end position="99"/>
    </location>
</feature>
<feature type="region of interest" description="Disordered" evidence="1">
    <location>
        <begin position="469"/>
        <end position="612"/>
    </location>
</feature>
<proteinExistence type="predicted"/>
<feature type="compositionally biased region" description="Polar residues" evidence="1">
    <location>
        <begin position="181"/>
        <end position="195"/>
    </location>
</feature>
<feature type="compositionally biased region" description="Basic residues" evidence="1">
    <location>
        <begin position="10"/>
        <end position="22"/>
    </location>
</feature>
<gene>
    <name evidence="2" type="ORF">PSFLO_04202</name>
</gene>
<feature type="compositionally biased region" description="Polar residues" evidence="1">
    <location>
        <begin position="473"/>
        <end position="489"/>
    </location>
</feature>
<feature type="compositionally biased region" description="Low complexity" evidence="1">
    <location>
        <begin position="80"/>
        <end position="99"/>
    </location>
</feature>
<dbReference type="Proteomes" id="UP000323386">
    <property type="component" value="Unassembled WGS sequence"/>
</dbReference>
<feature type="compositionally biased region" description="Polar residues" evidence="1">
    <location>
        <begin position="331"/>
        <end position="343"/>
    </location>
</feature>
<reference evidence="2 3" key="1">
    <citation type="submission" date="2018-03" db="EMBL/GenBank/DDBJ databases">
        <authorList>
            <person name="Guldener U."/>
        </authorList>
    </citation>
    <scope>NUCLEOTIDE SEQUENCE [LARGE SCALE GENOMIC DNA]</scope>
    <source>
        <strain evidence="2 3">DAOM196992</strain>
    </source>
</reference>
<keyword evidence="3" id="KW-1185">Reference proteome</keyword>
<sequence length="612" mass="64163">MNPGYGGMPSRRRIRGPLHPAHRAPPSSSQQDGMLHQDGAGPSTGQKRGWTSTIRSGATDHRPMPWDQPSSHPSVTTSLSASPTDTRSSPSTSFASASVTAYPHAPRSDFVFQSGMQMPFHGPSSFDGGVQRSAENPPRDASSHSLPASNSQTAFSTTSAGSPASFRTATELEPQVAAHGTISSRGMPSAQQALLQEQRKTAGRGAVSEVAEDEHHEGPPSKRRRGLAGTIVDTALNAALYTGAAALTAYSLWSTWGKRADGEAEEPDGGPVLPSHKTLPEKHLPPGGLDEPPPPYPVYDLAAGPSTPKSPANARKQRVFVSAQRNRRRPTFQSHRATQSSGTPRKAIPDAFRSTPPAQEEVRTEGSGQSSGAAGHGDDEDDDDEDGMFQRFQDKMNALIAQGQAALESKPSLDAMDFDQDDLGEGNGPGFALSSSNSAPSLGVADQAGQHGRAFSNRTVSMSWYEAGAPSSGMVQSQSQPSALYSQGSPAYYPEPIKRSHPSGGANTPGRGSPMLGQDPRLDHSLAGSSHSRAGMSNPFAPTSERPSSPFAFGRGDVSATSGRIAASRSSAAAWQSPSTDSSSGTPSRRTSMLPRPSASLNSRRATGYAPR</sequence>
<evidence type="ECO:0000313" key="3">
    <source>
        <dbReference type="Proteomes" id="UP000323386"/>
    </source>
</evidence>
<feature type="compositionally biased region" description="Polar residues" evidence="1">
    <location>
        <begin position="143"/>
        <end position="168"/>
    </location>
</feature>
<dbReference type="AlphaFoldDB" id="A0A5C3F2I1"/>